<feature type="domain" description="K Homology" evidence="3">
    <location>
        <begin position="135"/>
        <end position="239"/>
    </location>
</feature>
<dbReference type="eggNOG" id="KOG1588">
    <property type="taxonomic scope" value="Eukaryota"/>
</dbReference>
<dbReference type="InterPro" id="IPR045071">
    <property type="entry name" value="BBP-like"/>
</dbReference>
<dbReference type="STRING" id="1561998.A0A1I7UCV8"/>
<dbReference type="PANTHER" id="PTHR11208">
    <property type="entry name" value="RNA-BINDING PROTEIN RELATED"/>
    <property type="match status" value="1"/>
</dbReference>
<keyword evidence="1" id="KW-0694">RNA-binding</keyword>
<dbReference type="InterPro" id="IPR055256">
    <property type="entry name" value="KH_1_KHDC4/BBP-like"/>
</dbReference>
<dbReference type="GO" id="GO:0048024">
    <property type="term" value="P:regulation of mRNA splicing, via spliceosome"/>
    <property type="evidence" value="ECO:0007669"/>
    <property type="project" value="TreeGrafter"/>
</dbReference>
<feature type="region of interest" description="Disordered" evidence="2">
    <location>
        <begin position="267"/>
        <end position="289"/>
    </location>
</feature>
<dbReference type="InterPro" id="IPR004087">
    <property type="entry name" value="KH_dom"/>
</dbReference>
<evidence type="ECO:0000313" key="4">
    <source>
        <dbReference type="Proteomes" id="UP000095282"/>
    </source>
</evidence>
<keyword evidence="4" id="KW-1185">Reference proteome</keyword>
<dbReference type="Proteomes" id="UP000095282">
    <property type="component" value="Unplaced"/>
</dbReference>
<dbReference type="GO" id="GO:0003729">
    <property type="term" value="F:mRNA binding"/>
    <property type="evidence" value="ECO:0007669"/>
    <property type="project" value="TreeGrafter"/>
</dbReference>
<dbReference type="SUPFAM" id="SSF54791">
    <property type="entry name" value="Eukaryotic type KH-domain (KH-domain type I)"/>
    <property type="match status" value="1"/>
</dbReference>
<reference evidence="5" key="1">
    <citation type="submission" date="2016-11" db="UniProtKB">
        <authorList>
            <consortium name="WormBaseParasite"/>
        </authorList>
    </citation>
    <scope>IDENTIFICATION</scope>
</reference>
<dbReference type="Gene3D" id="3.30.1370.10">
    <property type="entry name" value="K Homology domain, type 1"/>
    <property type="match status" value="1"/>
</dbReference>
<proteinExistence type="predicted"/>
<dbReference type="PANTHER" id="PTHR11208:SF117">
    <property type="entry name" value="KH DOMAIN-CONTAINING PROTEIN"/>
    <property type="match status" value="1"/>
</dbReference>
<organism evidence="4 5">
    <name type="scientific">Caenorhabditis tropicalis</name>
    <dbReference type="NCBI Taxonomy" id="1561998"/>
    <lineage>
        <taxon>Eukaryota</taxon>
        <taxon>Metazoa</taxon>
        <taxon>Ecdysozoa</taxon>
        <taxon>Nematoda</taxon>
        <taxon>Chromadorea</taxon>
        <taxon>Rhabditida</taxon>
        <taxon>Rhabditina</taxon>
        <taxon>Rhabditomorpha</taxon>
        <taxon>Rhabditoidea</taxon>
        <taxon>Rhabditidae</taxon>
        <taxon>Peloderinae</taxon>
        <taxon>Caenorhabditis</taxon>
    </lineage>
</organism>
<dbReference type="WBParaSite" id="Csp11.Scaffold629.g8059.t1">
    <property type="protein sequence ID" value="Csp11.Scaffold629.g8059.t1"/>
    <property type="gene ID" value="Csp11.Scaffold629.g8059"/>
</dbReference>
<dbReference type="GO" id="GO:0005634">
    <property type="term" value="C:nucleus"/>
    <property type="evidence" value="ECO:0007669"/>
    <property type="project" value="TreeGrafter"/>
</dbReference>
<evidence type="ECO:0000256" key="1">
    <source>
        <dbReference type="ARBA" id="ARBA00022884"/>
    </source>
</evidence>
<evidence type="ECO:0000259" key="3">
    <source>
        <dbReference type="SMART" id="SM00322"/>
    </source>
</evidence>
<protein>
    <submittedName>
        <fullName evidence="5">KH domain-containing protein</fullName>
    </submittedName>
</protein>
<dbReference type="AlphaFoldDB" id="A0A1I7UCV8"/>
<accession>A0A1I7UCV8</accession>
<evidence type="ECO:0000313" key="5">
    <source>
        <dbReference type="WBParaSite" id="Csp11.Scaffold629.g8059.t1"/>
    </source>
</evidence>
<dbReference type="SMART" id="SM00322">
    <property type="entry name" value="KH"/>
    <property type="match status" value="1"/>
</dbReference>
<evidence type="ECO:0000256" key="2">
    <source>
        <dbReference type="SAM" id="MobiDB-lite"/>
    </source>
</evidence>
<dbReference type="Pfam" id="PF22675">
    <property type="entry name" value="KH-I_KHDC4-BBP"/>
    <property type="match status" value="1"/>
</dbReference>
<name>A0A1I7UCV8_9PELO</name>
<sequence>MMPSDTSGLYLDELLSEMNLLSENPNDFKNTRILLSREISKVFENMSRKESRRNDHPVNDNQNYGFYSPQVIRPSSHVQPSHYSSFSPMNSQFPSTPQFFNSVNSFVTPIKNGNRRLPEQDLGDWSRENKSTEPYVLQTKIYIPEAPINDHCGQKTKYNYIGRILGPSGTSARMIENEYDVTLLIRGSGSMRNAETEEKFRGKKRYEHLDEPLHVLLIAKHENRQKCEEILDRAAEKIESLLIPVHDDYKKDQLVRYAILNGTYEDRAEKQTQSTGKKRRSNRINWTPK</sequence>
<dbReference type="InterPro" id="IPR036612">
    <property type="entry name" value="KH_dom_type_1_sf"/>
</dbReference>